<dbReference type="SMART" id="SM00382">
    <property type="entry name" value="AAA"/>
    <property type="match status" value="1"/>
</dbReference>
<dbReference type="InterPro" id="IPR027417">
    <property type="entry name" value="P-loop_NTPase"/>
</dbReference>
<dbReference type="InterPro" id="IPR003439">
    <property type="entry name" value="ABC_transporter-like_ATP-bd"/>
</dbReference>
<dbReference type="KEGG" id="rhom:FRIFI_1461"/>
<keyword evidence="3 5" id="KW-0067">ATP-binding</keyword>
<dbReference type="GO" id="GO:0005524">
    <property type="term" value="F:ATP binding"/>
    <property type="evidence" value="ECO:0007669"/>
    <property type="project" value="UniProtKB-KW"/>
</dbReference>
<dbReference type="PANTHER" id="PTHR42788:SF21">
    <property type="entry name" value="ABC TRANSPORTER ATP-BINDING PROTEIN"/>
    <property type="match status" value="1"/>
</dbReference>
<organism evidence="5 6">
    <name type="scientific">Romboutsia hominis</name>
    <dbReference type="NCBI Taxonomy" id="1507512"/>
    <lineage>
        <taxon>Bacteria</taxon>
        <taxon>Bacillati</taxon>
        <taxon>Bacillota</taxon>
        <taxon>Clostridia</taxon>
        <taxon>Peptostreptococcales</taxon>
        <taxon>Peptostreptococcaceae</taxon>
        <taxon>Romboutsia</taxon>
    </lineage>
</organism>
<evidence type="ECO:0000256" key="1">
    <source>
        <dbReference type="ARBA" id="ARBA00022448"/>
    </source>
</evidence>
<dbReference type="RefSeq" id="WP_092925721.1">
    <property type="nucleotide sequence ID" value="NZ_FJTZ01000012.1"/>
</dbReference>
<evidence type="ECO:0000256" key="3">
    <source>
        <dbReference type="ARBA" id="ARBA00022840"/>
    </source>
</evidence>
<reference evidence="5 6" key="1">
    <citation type="submission" date="2014-09" db="EMBL/GenBank/DDBJ databases">
        <authorList>
            <person name="Hornung B.V."/>
        </authorList>
    </citation>
    <scope>NUCLEOTIDE SEQUENCE [LARGE SCALE GENOMIC DNA]</scope>
    <source>
        <strain evidence="5 6">FRIFI</strain>
    </source>
</reference>
<gene>
    <name evidence="5" type="ORF">FRIFI_1461</name>
</gene>
<protein>
    <submittedName>
        <fullName evidence="5">Taurine import ATP-binding protein TauB</fullName>
    </submittedName>
</protein>
<dbReference type="InterPro" id="IPR003593">
    <property type="entry name" value="AAA+_ATPase"/>
</dbReference>
<dbReference type="AlphaFoldDB" id="A0A2P2BRH7"/>
<keyword evidence="2" id="KW-0547">Nucleotide-binding</keyword>
<name>A0A2P2BRH7_9FIRM</name>
<dbReference type="InterPro" id="IPR017871">
    <property type="entry name" value="ABC_transporter-like_CS"/>
</dbReference>
<proteinExistence type="predicted"/>
<dbReference type="Pfam" id="PF00005">
    <property type="entry name" value="ABC_tran"/>
    <property type="match status" value="1"/>
</dbReference>
<keyword evidence="6" id="KW-1185">Reference proteome</keyword>
<evidence type="ECO:0000313" key="6">
    <source>
        <dbReference type="Proteomes" id="UP000245695"/>
    </source>
</evidence>
<dbReference type="InterPro" id="IPR050166">
    <property type="entry name" value="ABC_transporter_ATP-bind"/>
</dbReference>
<sequence>MNEIVKVSDLCQTFYTKDGELEVLKDISFSLNEGQILTLLGPSGSGKSTILNILTKLLKPTSGDININGNIGYMFQKDHLLEWRNIIDNITIGLEIQNIKTDKNISRIENLLKTYGLWEYRYMYPKELSGGMRQRVSLIRTLSVNPDILLLDEPFSALDYQTRILVSDDVYKIIKNENKSAILVTHDISEAISMSDKVVALSKRPATVKNVYNIDLRQNEDLTPLQTRKVPDFQKYFDILWKELDSDEIK</sequence>
<feature type="domain" description="ABC transporter" evidence="4">
    <location>
        <begin position="5"/>
        <end position="228"/>
    </location>
</feature>
<dbReference type="PANTHER" id="PTHR42788">
    <property type="entry name" value="TAURINE IMPORT ATP-BINDING PROTEIN-RELATED"/>
    <property type="match status" value="1"/>
</dbReference>
<dbReference type="PROSITE" id="PS00211">
    <property type="entry name" value="ABC_TRANSPORTER_1"/>
    <property type="match status" value="1"/>
</dbReference>
<dbReference type="EMBL" id="LN650648">
    <property type="protein sequence ID" value="CEI72995.1"/>
    <property type="molecule type" value="Genomic_DNA"/>
</dbReference>
<dbReference type="SUPFAM" id="SSF52540">
    <property type="entry name" value="P-loop containing nucleoside triphosphate hydrolases"/>
    <property type="match status" value="1"/>
</dbReference>
<dbReference type="PROSITE" id="PS50893">
    <property type="entry name" value="ABC_TRANSPORTER_2"/>
    <property type="match status" value="1"/>
</dbReference>
<dbReference type="GO" id="GO:0016887">
    <property type="term" value="F:ATP hydrolysis activity"/>
    <property type="evidence" value="ECO:0007669"/>
    <property type="project" value="InterPro"/>
</dbReference>
<evidence type="ECO:0000256" key="2">
    <source>
        <dbReference type="ARBA" id="ARBA00022741"/>
    </source>
</evidence>
<dbReference type="CDD" id="cd03293">
    <property type="entry name" value="ABC_NrtD_SsuB_transporters"/>
    <property type="match status" value="1"/>
</dbReference>
<keyword evidence="1" id="KW-0813">Transport</keyword>
<accession>A0A2P2BRH7</accession>
<evidence type="ECO:0000259" key="4">
    <source>
        <dbReference type="PROSITE" id="PS50893"/>
    </source>
</evidence>
<dbReference type="Proteomes" id="UP000245695">
    <property type="component" value="Chromosome 1"/>
</dbReference>
<dbReference type="Gene3D" id="3.40.50.300">
    <property type="entry name" value="P-loop containing nucleotide triphosphate hydrolases"/>
    <property type="match status" value="1"/>
</dbReference>
<evidence type="ECO:0000313" key="5">
    <source>
        <dbReference type="EMBL" id="CEI72995.1"/>
    </source>
</evidence>